<dbReference type="AlphaFoldDB" id="A0A1Z5YR22"/>
<organism evidence="1 2">
    <name type="scientific">Acetobacter cibinongensis</name>
    <dbReference type="NCBI Taxonomy" id="146475"/>
    <lineage>
        <taxon>Bacteria</taxon>
        <taxon>Pseudomonadati</taxon>
        <taxon>Pseudomonadota</taxon>
        <taxon>Alphaproteobacteria</taxon>
        <taxon>Acetobacterales</taxon>
        <taxon>Acetobacteraceae</taxon>
        <taxon>Acetobacter</taxon>
    </lineage>
</organism>
<protein>
    <submittedName>
        <fullName evidence="1">Uncharacterized protein</fullName>
    </submittedName>
</protein>
<dbReference type="RefSeq" id="WP_086652356.1">
    <property type="nucleotide sequence ID" value="NZ_JOMQ01000115.1"/>
</dbReference>
<evidence type="ECO:0000313" key="1">
    <source>
        <dbReference type="EMBL" id="OUI97767.1"/>
    </source>
</evidence>
<reference evidence="1 2" key="1">
    <citation type="submission" date="2014-06" db="EMBL/GenBank/DDBJ databases">
        <authorList>
            <person name="Ju J."/>
            <person name="Zhang J."/>
        </authorList>
    </citation>
    <scope>NUCLEOTIDE SEQUENCE [LARGE SCALE GENOMIC DNA]</scope>
    <source>
        <strain evidence="1 2">DsW_47</strain>
    </source>
</reference>
<name>A0A1Z5YR22_9PROT</name>
<sequence>MAGALFTMINGVQDRNNASDAYDTPYKNAAMDALGRKETSFLQNRNNLIDFYGEKAVINDKIYETIHDRTASGGDISFVRNKMYSGYTIQQVIHEEAYSPEATAALTTVTKMATGQTPSDATTLQPYQDAMANGGSLNDAIYQIAHSDKAKTIINNFSNNNFGFSSSDLTKTGQSLLTGIVQAYQSVKNYTLDQLQAAASNYNPSLGNGLLLDKIMPTTWQGWVGTVTLRTVSSSGKNWTIDFKNPLNNGVKKIKFSK</sequence>
<dbReference type="EMBL" id="JOMQ01000115">
    <property type="protein sequence ID" value="OUI97767.1"/>
    <property type="molecule type" value="Genomic_DNA"/>
</dbReference>
<gene>
    <name evidence="1" type="ORF">HK14_01875</name>
</gene>
<comment type="caution">
    <text evidence="1">The sequence shown here is derived from an EMBL/GenBank/DDBJ whole genome shotgun (WGS) entry which is preliminary data.</text>
</comment>
<evidence type="ECO:0000313" key="2">
    <source>
        <dbReference type="Proteomes" id="UP000196086"/>
    </source>
</evidence>
<proteinExistence type="predicted"/>
<dbReference type="Proteomes" id="UP000196086">
    <property type="component" value="Unassembled WGS sequence"/>
</dbReference>
<accession>A0A1Z5YR22</accession>